<keyword evidence="6" id="KW-0325">Glycoprotein</keyword>
<comment type="similarity">
    <text evidence="2">Belongs to the prominin family.</text>
</comment>
<organism evidence="9 10">
    <name type="scientific">Plutella xylostella</name>
    <name type="common">Diamondback moth</name>
    <name type="synonym">Plutella maculipennis</name>
    <dbReference type="NCBI Taxonomy" id="51655"/>
    <lineage>
        <taxon>Eukaryota</taxon>
        <taxon>Metazoa</taxon>
        <taxon>Ecdysozoa</taxon>
        <taxon>Arthropoda</taxon>
        <taxon>Hexapoda</taxon>
        <taxon>Insecta</taxon>
        <taxon>Pterygota</taxon>
        <taxon>Neoptera</taxon>
        <taxon>Endopterygota</taxon>
        <taxon>Lepidoptera</taxon>
        <taxon>Glossata</taxon>
        <taxon>Ditrysia</taxon>
        <taxon>Yponomeutoidea</taxon>
        <taxon>Plutellidae</taxon>
        <taxon>Plutella</taxon>
    </lineage>
</organism>
<keyword evidence="4 7" id="KW-1133">Transmembrane helix</keyword>
<dbReference type="InterPro" id="IPR008795">
    <property type="entry name" value="Prominin"/>
</dbReference>
<reference evidence="9" key="1">
    <citation type="submission" date="2020-11" db="EMBL/GenBank/DDBJ databases">
        <authorList>
            <person name="Whiteford S."/>
        </authorList>
    </citation>
    <scope>NUCLEOTIDE SEQUENCE</scope>
</reference>
<feature type="signal peptide" evidence="8">
    <location>
        <begin position="1"/>
        <end position="18"/>
    </location>
</feature>
<evidence type="ECO:0000256" key="7">
    <source>
        <dbReference type="SAM" id="Phobius"/>
    </source>
</evidence>
<accession>A0A8S4G9T6</accession>
<dbReference type="PANTHER" id="PTHR22730">
    <property type="entry name" value="PROMININ PROM PROTEIN"/>
    <property type="match status" value="1"/>
</dbReference>
<evidence type="ECO:0000256" key="3">
    <source>
        <dbReference type="ARBA" id="ARBA00022692"/>
    </source>
</evidence>
<keyword evidence="10" id="KW-1185">Reference proteome</keyword>
<evidence type="ECO:0000256" key="5">
    <source>
        <dbReference type="ARBA" id="ARBA00023136"/>
    </source>
</evidence>
<protein>
    <submittedName>
        <fullName evidence="9">(diamondback moth) hypothetical protein</fullName>
    </submittedName>
</protein>
<evidence type="ECO:0000256" key="1">
    <source>
        <dbReference type="ARBA" id="ARBA00004141"/>
    </source>
</evidence>
<evidence type="ECO:0000256" key="4">
    <source>
        <dbReference type="ARBA" id="ARBA00022989"/>
    </source>
</evidence>
<keyword evidence="5 7" id="KW-0472">Membrane</keyword>
<dbReference type="AlphaFoldDB" id="A0A8S4G9T6"/>
<feature type="transmembrane region" description="Helical" evidence="7">
    <location>
        <begin position="160"/>
        <end position="183"/>
    </location>
</feature>
<evidence type="ECO:0000313" key="10">
    <source>
        <dbReference type="Proteomes" id="UP000653454"/>
    </source>
</evidence>
<dbReference type="GO" id="GO:0016020">
    <property type="term" value="C:membrane"/>
    <property type="evidence" value="ECO:0007669"/>
    <property type="project" value="UniProtKB-SubCell"/>
</dbReference>
<evidence type="ECO:0000256" key="6">
    <source>
        <dbReference type="ARBA" id="ARBA00023180"/>
    </source>
</evidence>
<dbReference type="Proteomes" id="UP000653454">
    <property type="component" value="Unassembled WGS sequence"/>
</dbReference>
<keyword evidence="3 7" id="KW-0812">Transmembrane</keyword>
<evidence type="ECO:0000256" key="8">
    <source>
        <dbReference type="SAM" id="SignalP"/>
    </source>
</evidence>
<name>A0A8S4G9T6_PLUXY</name>
<sequence>MKCLWVVLMVAAAAGAESEGWLNKFGSNLRSELGQVLGATEVPYYEAVVNVTYVSRSEFDMRAMGPLYNSTPAIINTIANKQAYPEGIVSMSDWHIEVASLSDNWRPLLAHYAGPGAVLVIAVLLAAALPIAGLFWCCCHWCRGKRRRPFDRKFDSCLKGILAIVLIALLTLFLFGVVCAFATDAQLERSAAESPGAVRAAAQDVKEFLNATQAHAHWLLVVNYKQLEDTLQTMLNSACALAAGGQLQAVGGYAADYAQ</sequence>
<comment type="caution">
    <text evidence="9">The sequence shown here is derived from an EMBL/GenBank/DDBJ whole genome shotgun (WGS) entry which is preliminary data.</text>
</comment>
<gene>
    <name evidence="9" type="ORF">PLXY2_LOCUS14853</name>
</gene>
<dbReference type="Pfam" id="PF05478">
    <property type="entry name" value="Prominin"/>
    <property type="match status" value="1"/>
</dbReference>
<proteinExistence type="inferred from homology"/>
<evidence type="ECO:0000313" key="9">
    <source>
        <dbReference type="EMBL" id="CAG9136604.1"/>
    </source>
</evidence>
<evidence type="ECO:0000256" key="2">
    <source>
        <dbReference type="ARBA" id="ARBA00006058"/>
    </source>
</evidence>
<dbReference type="PANTHER" id="PTHR22730:SF1">
    <property type="entry name" value="PROMININ-LIKE PROTEIN"/>
    <property type="match status" value="1"/>
</dbReference>
<comment type="subcellular location">
    <subcellularLocation>
        <location evidence="1">Membrane</location>
        <topology evidence="1">Multi-pass membrane protein</topology>
    </subcellularLocation>
</comment>
<feature type="transmembrane region" description="Helical" evidence="7">
    <location>
        <begin position="112"/>
        <end position="139"/>
    </location>
</feature>
<feature type="chain" id="PRO_5035821151" evidence="8">
    <location>
        <begin position="19"/>
        <end position="259"/>
    </location>
</feature>
<keyword evidence="8" id="KW-0732">Signal</keyword>
<dbReference type="EMBL" id="CAJHNJ030000149">
    <property type="protein sequence ID" value="CAG9136604.1"/>
    <property type="molecule type" value="Genomic_DNA"/>
</dbReference>